<organism evidence="1 2">
    <name type="scientific">Empedobacter falsenii</name>
    <dbReference type="NCBI Taxonomy" id="343874"/>
    <lineage>
        <taxon>Bacteria</taxon>
        <taxon>Pseudomonadati</taxon>
        <taxon>Bacteroidota</taxon>
        <taxon>Flavobacteriia</taxon>
        <taxon>Flavobacteriales</taxon>
        <taxon>Weeksellaceae</taxon>
        <taxon>Empedobacter</taxon>
    </lineage>
</organism>
<proteinExistence type="predicted"/>
<name>A0ABY8VD18_9FLAO</name>
<keyword evidence="2" id="KW-1185">Reference proteome</keyword>
<reference evidence="1 2" key="1">
    <citation type="submission" date="2022-09" db="EMBL/GenBank/DDBJ databases">
        <title>Whole genome sequencing analysis of tet(X)-positive Empedobacter falsenii YWS9-3.</title>
        <authorList>
            <person name="Chen C."/>
            <person name="Lv Y.-L."/>
        </authorList>
    </citation>
    <scope>NUCLEOTIDE SEQUENCE [LARGE SCALE GENOMIC DNA]</scope>
    <source>
        <strain evidence="1 2">YWS9-3_T</strain>
    </source>
</reference>
<sequence>MKYSIEFLKQAHKASIFNKSKILNTNSCACFCCKEILSTTEIKEFIEEIDGKDETAICPSCGIDSIIDDIFPINDPIFLEEMSKYWFE</sequence>
<accession>A0ABY8VD18</accession>
<dbReference type="RefSeq" id="WP_284583979.1">
    <property type="nucleotide sequence ID" value="NZ_CP106831.1"/>
</dbReference>
<evidence type="ECO:0000313" key="2">
    <source>
        <dbReference type="Proteomes" id="UP001223501"/>
    </source>
</evidence>
<gene>
    <name evidence="1" type="ORF">OBA43_04340</name>
</gene>
<evidence type="ECO:0000313" key="1">
    <source>
        <dbReference type="EMBL" id="WIH98168.1"/>
    </source>
</evidence>
<protein>
    <submittedName>
        <fullName evidence="1">Cytoplasmic protein</fullName>
    </submittedName>
</protein>
<dbReference type="Proteomes" id="UP001223501">
    <property type="component" value="Chromosome"/>
</dbReference>
<dbReference type="EMBL" id="CP106831">
    <property type="protein sequence ID" value="WIH98168.1"/>
    <property type="molecule type" value="Genomic_DNA"/>
</dbReference>